<sequence>MRAVRFDEYGGPEVLRVREVPVPEPGAGEVLIEVGAAGVTLPVVRLTRGGPTGGVPLPHMPGGEVAGRVVAVGDGVTAWRPGQRVTGLAFTGGYAQFAVVGAGMLSAVPDGAADADAVALVRSGRVAFAALHLSAAGEGDRVLVTSAAGGVGNLAAQLARVLGAGRVVAAIGSPDKADFLRGLGVDRVVTYDELRAGLGESFDVVLDGTGSDVNGAGDVQGACLDALEPLGRLVSYNAAGGPVDVNALRMRARSVIGLAMPHFVAHRREVYDRHERRLWELLAAGEVRPAIHALLPLEEAAEAHRVIEARANRGKLVLDPAGR</sequence>
<protein>
    <submittedName>
        <fullName evidence="4">Zinc-binding dehydrogenase</fullName>
    </submittedName>
</protein>
<accession>A0ABP9RS63</accession>
<organism evidence="4 5">
    <name type="scientific">Rugosimonospora acidiphila</name>
    <dbReference type="NCBI Taxonomy" id="556531"/>
    <lineage>
        <taxon>Bacteria</taxon>
        <taxon>Bacillati</taxon>
        <taxon>Actinomycetota</taxon>
        <taxon>Actinomycetes</taxon>
        <taxon>Micromonosporales</taxon>
        <taxon>Micromonosporaceae</taxon>
        <taxon>Rugosimonospora</taxon>
    </lineage>
</organism>
<evidence type="ECO:0000313" key="4">
    <source>
        <dbReference type="EMBL" id="GAA5184427.1"/>
    </source>
</evidence>
<keyword evidence="5" id="KW-1185">Reference proteome</keyword>
<dbReference type="PANTHER" id="PTHR48106">
    <property type="entry name" value="QUINONE OXIDOREDUCTASE PIG3-RELATED"/>
    <property type="match status" value="1"/>
</dbReference>
<name>A0ABP9RS63_9ACTN</name>
<keyword evidence="1" id="KW-0521">NADP</keyword>
<evidence type="ECO:0000313" key="5">
    <source>
        <dbReference type="Proteomes" id="UP001501570"/>
    </source>
</evidence>
<dbReference type="Proteomes" id="UP001501570">
    <property type="component" value="Unassembled WGS sequence"/>
</dbReference>
<dbReference type="SUPFAM" id="SSF50129">
    <property type="entry name" value="GroES-like"/>
    <property type="match status" value="1"/>
</dbReference>
<evidence type="ECO:0000256" key="2">
    <source>
        <dbReference type="ARBA" id="ARBA00023002"/>
    </source>
</evidence>
<dbReference type="EMBL" id="BAABJQ010000006">
    <property type="protein sequence ID" value="GAA5184427.1"/>
    <property type="molecule type" value="Genomic_DNA"/>
</dbReference>
<dbReference type="InterPro" id="IPR002364">
    <property type="entry name" value="Quin_OxRdtase/zeta-crystal_CS"/>
</dbReference>
<dbReference type="SMART" id="SM00829">
    <property type="entry name" value="PKS_ER"/>
    <property type="match status" value="1"/>
</dbReference>
<dbReference type="InterPro" id="IPR036291">
    <property type="entry name" value="NAD(P)-bd_dom_sf"/>
</dbReference>
<evidence type="ECO:0000256" key="1">
    <source>
        <dbReference type="ARBA" id="ARBA00022857"/>
    </source>
</evidence>
<dbReference type="PROSITE" id="PS01162">
    <property type="entry name" value="QOR_ZETA_CRYSTAL"/>
    <property type="match status" value="1"/>
</dbReference>
<dbReference type="Gene3D" id="3.40.50.720">
    <property type="entry name" value="NAD(P)-binding Rossmann-like Domain"/>
    <property type="match status" value="1"/>
</dbReference>
<keyword evidence="2" id="KW-0560">Oxidoreductase</keyword>
<feature type="domain" description="Enoyl reductase (ER)" evidence="3">
    <location>
        <begin position="10"/>
        <end position="318"/>
    </location>
</feature>
<evidence type="ECO:0000259" key="3">
    <source>
        <dbReference type="SMART" id="SM00829"/>
    </source>
</evidence>
<dbReference type="InterPro" id="IPR020843">
    <property type="entry name" value="ER"/>
</dbReference>
<dbReference type="RefSeq" id="WP_345629224.1">
    <property type="nucleotide sequence ID" value="NZ_BAABJQ010000006.1"/>
</dbReference>
<gene>
    <name evidence="4" type="ORF">GCM10023322_25860</name>
</gene>
<dbReference type="SUPFAM" id="SSF51735">
    <property type="entry name" value="NAD(P)-binding Rossmann-fold domains"/>
    <property type="match status" value="1"/>
</dbReference>
<dbReference type="Gene3D" id="3.90.180.10">
    <property type="entry name" value="Medium-chain alcohol dehydrogenases, catalytic domain"/>
    <property type="match status" value="1"/>
</dbReference>
<reference evidence="5" key="1">
    <citation type="journal article" date="2019" name="Int. J. Syst. Evol. Microbiol.">
        <title>The Global Catalogue of Microorganisms (GCM) 10K type strain sequencing project: providing services to taxonomists for standard genome sequencing and annotation.</title>
        <authorList>
            <consortium name="The Broad Institute Genomics Platform"/>
            <consortium name="The Broad Institute Genome Sequencing Center for Infectious Disease"/>
            <person name="Wu L."/>
            <person name="Ma J."/>
        </authorList>
    </citation>
    <scope>NUCLEOTIDE SEQUENCE [LARGE SCALE GENOMIC DNA]</scope>
    <source>
        <strain evidence="5">JCM 18304</strain>
    </source>
</reference>
<dbReference type="InterPro" id="IPR013154">
    <property type="entry name" value="ADH-like_N"/>
</dbReference>
<proteinExistence type="predicted"/>
<comment type="caution">
    <text evidence="4">The sequence shown here is derived from an EMBL/GenBank/DDBJ whole genome shotgun (WGS) entry which is preliminary data.</text>
</comment>
<dbReference type="PANTHER" id="PTHR48106:SF13">
    <property type="entry name" value="QUINONE OXIDOREDUCTASE-RELATED"/>
    <property type="match status" value="1"/>
</dbReference>
<dbReference type="Pfam" id="PF08240">
    <property type="entry name" value="ADH_N"/>
    <property type="match status" value="1"/>
</dbReference>
<dbReference type="InterPro" id="IPR011032">
    <property type="entry name" value="GroES-like_sf"/>
</dbReference>
<dbReference type="Pfam" id="PF13602">
    <property type="entry name" value="ADH_zinc_N_2"/>
    <property type="match status" value="1"/>
</dbReference>